<organism evidence="2 3">
    <name type="scientific">Podila minutissima</name>
    <dbReference type="NCBI Taxonomy" id="64525"/>
    <lineage>
        <taxon>Eukaryota</taxon>
        <taxon>Fungi</taxon>
        <taxon>Fungi incertae sedis</taxon>
        <taxon>Mucoromycota</taxon>
        <taxon>Mortierellomycotina</taxon>
        <taxon>Mortierellomycetes</taxon>
        <taxon>Mortierellales</taxon>
        <taxon>Mortierellaceae</taxon>
        <taxon>Podila</taxon>
    </lineage>
</organism>
<feature type="chain" id="PRO_5040179507" evidence="1">
    <location>
        <begin position="33"/>
        <end position="266"/>
    </location>
</feature>
<evidence type="ECO:0000313" key="3">
    <source>
        <dbReference type="Proteomes" id="UP000696485"/>
    </source>
</evidence>
<protein>
    <submittedName>
        <fullName evidence="2">Uncharacterized protein</fullName>
    </submittedName>
</protein>
<evidence type="ECO:0000313" key="2">
    <source>
        <dbReference type="EMBL" id="KAF9335158.1"/>
    </source>
</evidence>
<keyword evidence="1" id="KW-0732">Signal</keyword>
<dbReference type="Pfam" id="PF10333">
    <property type="entry name" value="Pga1"/>
    <property type="match status" value="1"/>
</dbReference>
<dbReference type="Proteomes" id="UP000696485">
    <property type="component" value="Unassembled WGS sequence"/>
</dbReference>
<sequence length="266" mass="29166">MQYKAPSPWMRYFTLLGALLLVLVFAPSATQANTEKVIFTVNHATDEVSSAGPSNPGTDDLDSESYHGIIDPTQWKHLSSPHTIIQQETILPSFYADDVTIAHRMASPPSEDGEEDPLLQEAIGGGDLQNREYKWYALDALSQGASFELRISYPATSPADFEIMVWTISEAQKHAPRSIQLIDHFPKDTMFARIKATYTGVSYRAGPESKPVPYNLVLERLYLHIPYQALKLAAVIAVAVVGGLGVLVPRLHGCLQAVASGKEKSS</sequence>
<evidence type="ECO:0000256" key="1">
    <source>
        <dbReference type="SAM" id="SignalP"/>
    </source>
</evidence>
<dbReference type="InterPro" id="IPR019433">
    <property type="entry name" value="GPI_ManTrfase_II_coact_Pga1"/>
</dbReference>
<dbReference type="EMBL" id="JAAAUY010000113">
    <property type="protein sequence ID" value="KAF9335158.1"/>
    <property type="molecule type" value="Genomic_DNA"/>
</dbReference>
<reference evidence="2" key="1">
    <citation type="journal article" date="2020" name="Fungal Divers.">
        <title>Resolving the Mortierellaceae phylogeny through synthesis of multi-gene phylogenetics and phylogenomics.</title>
        <authorList>
            <person name="Vandepol N."/>
            <person name="Liber J."/>
            <person name="Desiro A."/>
            <person name="Na H."/>
            <person name="Kennedy M."/>
            <person name="Barry K."/>
            <person name="Grigoriev I.V."/>
            <person name="Miller A.N."/>
            <person name="O'Donnell K."/>
            <person name="Stajich J.E."/>
            <person name="Bonito G."/>
        </authorList>
    </citation>
    <scope>NUCLEOTIDE SEQUENCE</scope>
    <source>
        <strain evidence="2">NVP1</strain>
    </source>
</reference>
<name>A0A9P5SPA8_9FUNG</name>
<gene>
    <name evidence="2" type="ORF">BG006_000759</name>
</gene>
<keyword evidence="3" id="KW-1185">Reference proteome</keyword>
<dbReference type="AlphaFoldDB" id="A0A9P5SPA8"/>
<proteinExistence type="predicted"/>
<comment type="caution">
    <text evidence="2">The sequence shown here is derived from an EMBL/GenBank/DDBJ whole genome shotgun (WGS) entry which is preliminary data.</text>
</comment>
<feature type="signal peptide" evidence="1">
    <location>
        <begin position="1"/>
        <end position="32"/>
    </location>
</feature>
<dbReference type="PANTHER" id="PTHR35465">
    <property type="entry name" value="CAVEOLIN-1 PROTEIN"/>
    <property type="match status" value="1"/>
</dbReference>
<accession>A0A9P5SPA8</accession>
<dbReference type="PANTHER" id="PTHR35465:SF1">
    <property type="entry name" value="PHOSPHATIDYLINOSITOL-GLYCAN BIOSYNTHESIS CLASS X PROTEIN"/>
    <property type="match status" value="1"/>
</dbReference>